<accession>A0A1G6ZZR5</accession>
<dbReference type="EMBL" id="FNAU01000002">
    <property type="protein sequence ID" value="SDE08030.1"/>
    <property type="molecule type" value="Genomic_DNA"/>
</dbReference>
<reference evidence="2" key="1">
    <citation type="submission" date="2016-10" db="EMBL/GenBank/DDBJ databases">
        <authorList>
            <person name="Varghese N."/>
        </authorList>
    </citation>
    <scope>NUCLEOTIDE SEQUENCE [LARGE SCALE GENOMIC DNA]</scope>
    <source>
        <strain evidence="2">DSM 20639</strain>
    </source>
</reference>
<gene>
    <name evidence="1" type="ORF">SAMN05421878_10210</name>
</gene>
<dbReference type="Proteomes" id="UP000182744">
    <property type="component" value="Unassembled WGS sequence"/>
</dbReference>
<sequence>MPDFQGTAPHSSPHARRYFLLSEYAGRTGDLFSARAEVFPRLATVSREAPSLLRTRGGISIFDRSGH</sequence>
<proteinExistence type="predicted"/>
<dbReference type="AlphaFoldDB" id="A0A1G6ZZR5"/>
<name>A0A1G6ZZR5_9ACTO</name>
<keyword evidence="2" id="KW-1185">Reference proteome</keyword>
<protein>
    <submittedName>
        <fullName evidence="1">Uncharacterized protein</fullName>
    </submittedName>
</protein>
<evidence type="ECO:0000313" key="1">
    <source>
        <dbReference type="EMBL" id="SDE08030.1"/>
    </source>
</evidence>
<organism evidence="1 2">
    <name type="scientific">Actinobaculum suis</name>
    <dbReference type="NCBI Taxonomy" id="1657"/>
    <lineage>
        <taxon>Bacteria</taxon>
        <taxon>Bacillati</taxon>
        <taxon>Actinomycetota</taxon>
        <taxon>Actinomycetes</taxon>
        <taxon>Actinomycetales</taxon>
        <taxon>Actinomycetaceae</taxon>
        <taxon>Actinobaculum</taxon>
    </lineage>
</organism>
<evidence type="ECO:0000313" key="2">
    <source>
        <dbReference type="Proteomes" id="UP000182744"/>
    </source>
</evidence>